<evidence type="ECO:0000313" key="2">
    <source>
        <dbReference type="Proteomes" id="UP001383192"/>
    </source>
</evidence>
<evidence type="ECO:0000313" key="1">
    <source>
        <dbReference type="EMBL" id="KAK7034061.1"/>
    </source>
</evidence>
<proteinExistence type="predicted"/>
<comment type="caution">
    <text evidence="1">The sequence shown here is derived from an EMBL/GenBank/DDBJ whole genome shotgun (WGS) entry which is preliminary data.</text>
</comment>
<accession>A0AAW0C491</accession>
<organism evidence="1 2">
    <name type="scientific">Paramarasmius palmivorus</name>
    <dbReference type="NCBI Taxonomy" id="297713"/>
    <lineage>
        <taxon>Eukaryota</taxon>
        <taxon>Fungi</taxon>
        <taxon>Dikarya</taxon>
        <taxon>Basidiomycota</taxon>
        <taxon>Agaricomycotina</taxon>
        <taxon>Agaricomycetes</taxon>
        <taxon>Agaricomycetidae</taxon>
        <taxon>Agaricales</taxon>
        <taxon>Marasmiineae</taxon>
        <taxon>Marasmiaceae</taxon>
        <taxon>Paramarasmius</taxon>
    </lineage>
</organism>
<name>A0AAW0C491_9AGAR</name>
<reference evidence="1 2" key="1">
    <citation type="submission" date="2024-01" db="EMBL/GenBank/DDBJ databases">
        <title>A draft genome for a cacao thread blight-causing isolate of Paramarasmius palmivorus.</title>
        <authorList>
            <person name="Baruah I.K."/>
            <person name="Bukari Y."/>
            <person name="Amoako-Attah I."/>
            <person name="Meinhardt L.W."/>
            <person name="Bailey B.A."/>
            <person name="Cohen S.P."/>
        </authorList>
    </citation>
    <scope>NUCLEOTIDE SEQUENCE [LARGE SCALE GENOMIC DNA]</scope>
    <source>
        <strain evidence="1 2">GH-12</strain>
    </source>
</reference>
<gene>
    <name evidence="1" type="ORF">VNI00_012492</name>
</gene>
<dbReference type="AlphaFoldDB" id="A0AAW0C491"/>
<dbReference type="EMBL" id="JAYKXP010000058">
    <property type="protein sequence ID" value="KAK7034061.1"/>
    <property type="molecule type" value="Genomic_DNA"/>
</dbReference>
<sequence length="99" mass="11820">MFHAPLPLAGHCHVVDFPASQDQNQQQKERPGDDNHFTIYVDEVNLEIVDRQEEDIRAHQEEEERQRLLDEIRAGLRHLVVNLFILGFLRWFLHLRQEL</sequence>
<protein>
    <submittedName>
        <fullName evidence="1">Uncharacterized protein</fullName>
    </submittedName>
</protein>
<keyword evidence="2" id="KW-1185">Reference proteome</keyword>
<dbReference type="Proteomes" id="UP001383192">
    <property type="component" value="Unassembled WGS sequence"/>
</dbReference>